<accession>A0AAN8IHV0</accession>
<dbReference type="EMBL" id="WIXE01019600">
    <property type="protein sequence ID" value="KAK5969902.1"/>
    <property type="molecule type" value="Genomic_DNA"/>
</dbReference>
<evidence type="ECO:0000313" key="2">
    <source>
        <dbReference type="Proteomes" id="UP001331761"/>
    </source>
</evidence>
<gene>
    <name evidence="1" type="ORF">GCK32_021960</name>
</gene>
<feature type="non-terminal residue" evidence="1">
    <location>
        <position position="1"/>
    </location>
</feature>
<dbReference type="Proteomes" id="UP001331761">
    <property type="component" value="Unassembled WGS sequence"/>
</dbReference>
<protein>
    <submittedName>
        <fullName evidence="1">Uncharacterized protein</fullName>
    </submittedName>
</protein>
<reference evidence="1 2" key="1">
    <citation type="submission" date="2019-10" db="EMBL/GenBank/DDBJ databases">
        <title>Assembly and Annotation for the nematode Trichostrongylus colubriformis.</title>
        <authorList>
            <person name="Martin J."/>
        </authorList>
    </citation>
    <scope>NUCLEOTIDE SEQUENCE [LARGE SCALE GENOMIC DNA]</scope>
    <source>
        <strain evidence="1">G859</strain>
        <tissue evidence="1">Whole worm</tissue>
    </source>
</reference>
<comment type="caution">
    <text evidence="1">The sequence shown here is derived from an EMBL/GenBank/DDBJ whole genome shotgun (WGS) entry which is preliminary data.</text>
</comment>
<dbReference type="AlphaFoldDB" id="A0AAN8IHV0"/>
<evidence type="ECO:0000313" key="1">
    <source>
        <dbReference type="EMBL" id="KAK5969902.1"/>
    </source>
</evidence>
<sequence>VGGEMPVGECAVLRDRPALRLDSRLVCNAGATSNLSEVFRRKTRLIRLWFREQ</sequence>
<name>A0AAN8IHV0_TRICO</name>
<keyword evidence="2" id="KW-1185">Reference proteome</keyword>
<organism evidence="1 2">
    <name type="scientific">Trichostrongylus colubriformis</name>
    <name type="common">Black scour worm</name>
    <dbReference type="NCBI Taxonomy" id="6319"/>
    <lineage>
        <taxon>Eukaryota</taxon>
        <taxon>Metazoa</taxon>
        <taxon>Ecdysozoa</taxon>
        <taxon>Nematoda</taxon>
        <taxon>Chromadorea</taxon>
        <taxon>Rhabditida</taxon>
        <taxon>Rhabditina</taxon>
        <taxon>Rhabditomorpha</taxon>
        <taxon>Strongyloidea</taxon>
        <taxon>Trichostrongylidae</taxon>
        <taxon>Trichostrongylus</taxon>
    </lineage>
</organism>
<proteinExistence type="predicted"/>